<dbReference type="Proteomes" id="UP000288805">
    <property type="component" value="Unassembled WGS sequence"/>
</dbReference>
<reference evidence="3 4" key="1">
    <citation type="journal article" date="2018" name="PLoS Genet.">
        <title>Population sequencing reveals clonal diversity and ancestral inbreeding in the grapevine cultivar Chardonnay.</title>
        <authorList>
            <person name="Roach M.J."/>
            <person name="Johnson D.L."/>
            <person name="Bohlmann J."/>
            <person name="van Vuuren H.J."/>
            <person name="Jones S.J."/>
            <person name="Pretorius I.S."/>
            <person name="Schmidt S.A."/>
            <person name="Borneman A.R."/>
        </authorList>
    </citation>
    <scope>NUCLEOTIDE SEQUENCE [LARGE SCALE GENOMIC DNA]</scope>
    <source>
        <strain evidence="4">cv. Chardonnay</strain>
        <tissue evidence="3">Leaf</tissue>
    </source>
</reference>
<gene>
    <name evidence="3" type="ORF">CK203_090220</name>
</gene>
<feature type="domain" description="DUF4283" evidence="2">
    <location>
        <begin position="4"/>
        <end position="65"/>
    </location>
</feature>
<accession>A0A438CJ10</accession>
<dbReference type="InterPro" id="IPR025558">
    <property type="entry name" value="DUF4283"/>
</dbReference>
<evidence type="ECO:0000313" key="4">
    <source>
        <dbReference type="Proteomes" id="UP000288805"/>
    </source>
</evidence>
<proteinExistence type="predicted"/>
<dbReference type="Pfam" id="PF14111">
    <property type="entry name" value="DUF4283"/>
    <property type="match status" value="1"/>
</dbReference>
<comment type="caution">
    <text evidence="3">The sequence shown here is derived from an EMBL/GenBank/DDBJ whole genome shotgun (WGS) entry which is preliminary data.</text>
</comment>
<dbReference type="EMBL" id="QGNW01002205">
    <property type="protein sequence ID" value="RVW23155.1"/>
    <property type="molecule type" value="Genomic_DNA"/>
</dbReference>
<evidence type="ECO:0000259" key="2">
    <source>
        <dbReference type="Pfam" id="PF14111"/>
    </source>
</evidence>
<organism evidence="3 4">
    <name type="scientific">Vitis vinifera</name>
    <name type="common">Grape</name>
    <dbReference type="NCBI Taxonomy" id="29760"/>
    <lineage>
        <taxon>Eukaryota</taxon>
        <taxon>Viridiplantae</taxon>
        <taxon>Streptophyta</taxon>
        <taxon>Embryophyta</taxon>
        <taxon>Tracheophyta</taxon>
        <taxon>Spermatophyta</taxon>
        <taxon>Magnoliopsida</taxon>
        <taxon>eudicotyledons</taxon>
        <taxon>Gunneridae</taxon>
        <taxon>Pentapetalae</taxon>
        <taxon>rosids</taxon>
        <taxon>Vitales</taxon>
        <taxon>Vitaceae</taxon>
        <taxon>Viteae</taxon>
        <taxon>Vitis</taxon>
    </lineage>
</organism>
<evidence type="ECO:0000256" key="1">
    <source>
        <dbReference type="SAM" id="MobiDB-lite"/>
    </source>
</evidence>
<evidence type="ECO:0000313" key="3">
    <source>
        <dbReference type="EMBL" id="RVW23155.1"/>
    </source>
</evidence>
<feature type="region of interest" description="Disordered" evidence="1">
    <location>
        <begin position="164"/>
        <end position="183"/>
    </location>
</feature>
<name>A0A438CJ10_VITVI</name>
<sequence>MDFLKDWAGQVWLLRGKLNISVLGRGLLLFEFELLSETERVLERRMRRVKDNALFLEKWHPEVGCFCNKASANEAWVRVVVSLFIYGAARLLVKVVGRDLPTSVPIVVGRGVSQSSCGGKPHLGSLSGVGGMCQWKGVTVEEEDTGSGSRGVCRGEVLEKEAQSKEQVGVQVEPPCGSSSKDTTGFSSDFAERGFGLEATDGADSIGSKGHATGTAVKRGGFFLGSEDLNGGPVHGRPKLEAALGRRVLSQPLRKPRRALLRAVRAYPIWALGPSWRDLKELGLDPFLRSWRWGKQRRRCKERMRAEASRYEPYFAVFGGERDFFSYTPSSGCDRALVVGDVSGLDVAAKGASNQAPLCAVLSDGNPWVMDSEGEKSIDDKSEAVEEMQDREDSSSIWDESNLLKFSKALGFATEGVEGEILKLLLRLKIRRDQGKKKGSLGLTSAKPRRGEISGVGALNVRGTAGGVLFDHQSNPRLRRVIWNPWKSNGKLKFMKNQALELHSPLQKSFKELKNPMLETVCDSELKRRSYSHCKTITPS</sequence>
<dbReference type="AlphaFoldDB" id="A0A438CJ10"/>
<protein>
    <recommendedName>
        <fullName evidence="2">DUF4283 domain-containing protein</fullName>
    </recommendedName>
</protein>